<keyword evidence="2" id="KW-0808">Transferase</keyword>
<dbReference type="GO" id="GO:0008168">
    <property type="term" value="F:methyltransferase activity"/>
    <property type="evidence" value="ECO:0007669"/>
    <property type="project" value="UniProtKB-KW"/>
</dbReference>
<dbReference type="Pfam" id="PF05050">
    <property type="entry name" value="Methyltransf_21"/>
    <property type="match status" value="1"/>
</dbReference>
<dbReference type="GO" id="GO:0032259">
    <property type="term" value="P:methylation"/>
    <property type="evidence" value="ECO:0007669"/>
    <property type="project" value="UniProtKB-KW"/>
</dbReference>
<organism evidence="2 3">
    <name type="scientific">Halopiger xanaduensis (strain DSM 18323 / JCM 14033 / SH-6)</name>
    <dbReference type="NCBI Taxonomy" id="797210"/>
    <lineage>
        <taxon>Archaea</taxon>
        <taxon>Methanobacteriati</taxon>
        <taxon>Methanobacteriota</taxon>
        <taxon>Stenosarchaea group</taxon>
        <taxon>Halobacteria</taxon>
        <taxon>Halobacteriales</taxon>
        <taxon>Natrialbaceae</taxon>
        <taxon>Halopiger</taxon>
    </lineage>
</organism>
<dbReference type="InterPro" id="IPR029063">
    <property type="entry name" value="SAM-dependent_MTases_sf"/>
</dbReference>
<dbReference type="InterPro" id="IPR052514">
    <property type="entry name" value="SAM-dependent_MTase"/>
</dbReference>
<dbReference type="NCBIfam" id="TIGR01444">
    <property type="entry name" value="fkbM_fam"/>
    <property type="match status" value="1"/>
</dbReference>
<dbReference type="SUPFAM" id="SSF53335">
    <property type="entry name" value="S-adenosyl-L-methionine-dependent methyltransferases"/>
    <property type="match status" value="1"/>
</dbReference>
<dbReference type="EMBL" id="CP002839">
    <property type="protein sequence ID" value="AEH36969.1"/>
    <property type="molecule type" value="Genomic_DNA"/>
</dbReference>
<dbReference type="InterPro" id="IPR006342">
    <property type="entry name" value="FkbM_mtfrase"/>
</dbReference>
<dbReference type="AlphaFoldDB" id="F8DA45"/>
<sequence length="298" mass="32834">MGRFVVDGYQMCALHERAETLLSSLYSGPIRNASEQAGLHPFVFEIHRRIQTLTKRVDHRLAPNPYPVEVNGRTVRFDVSTLPEYNRVSSFLDEEAVIDAIVSELRDDDVYWDVGANIGTHALLPAAAHPGARIIAVEPHHRNVAKLIRNKTLNESDSVTILPIALSDHTGTATLRGADDRPGYGSFSLGDDTEETVADVPVRPGDDVIADGVPKPSVVKIDVEGAEREVLDGLSETLAEGSIRTVFCEVHRHEGVDESDVVGRLEDREYDVSRITERGPTVFLKADRTESKRSLPLL</sequence>
<dbReference type="HOGENOM" id="CLU_081183_0_0_2"/>
<dbReference type="PANTHER" id="PTHR34203:SF15">
    <property type="entry name" value="SLL1173 PROTEIN"/>
    <property type="match status" value="1"/>
</dbReference>
<dbReference type="Proteomes" id="UP000006794">
    <property type="component" value="Chromosome"/>
</dbReference>
<gene>
    <name evidence="2" type="ordered locus">Halxa_2347</name>
</gene>
<protein>
    <submittedName>
        <fullName evidence="2">Methyltransferase FkbM family</fullName>
    </submittedName>
</protein>
<proteinExistence type="predicted"/>
<evidence type="ECO:0000313" key="2">
    <source>
        <dbReference type="EMBL" id="AEH36969.1"/>
    </source>
</evidence>
<dbReference type="STRING" id="797210.Halxa_2347"/>
<accession>F8DA45</accession>
<dbReference type="KEGG" id="hxa:Halxa_2347"/>
<name>F8DA45_HALXS</name>
<feature type="domain" description="Methyltransferase FkbM" evidence="1">
    <location>
        <begin position="113"/>
        <end position="268"/>
    </location>
</feature>
<evidence type="ECO:0000259" key="1">
    <source>
        <dbReference type="Pfam" id="PF05050"/>
    </source>
</evidence>
<reference evidence="2 3" key="1">
    <citation type="journal article" date="2012" name="Stand. Genomic Sci.">
        <title>Complete genome sequence of Halopiger xanaduensis type strain (SH-6(T)).</title>
        <authorList>
            <person name="Anderson I."/>
            <person name="Tindall B.J."/>
            <person name="Rohde M."/>
            <person name="Lucas S."/>
            <person name="Han J."/>
            <person name="Lapidus A."/>
            <person name="Cheng J.F."/>
            <person name="Goodwin L."/>
            <person name="Pitluck S."/>
            <person name="Peters L."/>
            <person name="Pati A."/>
            <person name="Mikhailova N."/>
            <person name="Pagani I."/>
            <person name="Teshima H."/>
            <person name="Han C."/>
            <person name="Tapia R."/>
            <person name="Land M."/>
            <person name="Woyke T."/>
            <person name="Klenk H.P."/>
            <person name="Kyrpides N."/>
            <person name="Ivanova N."/>
        </authorList>
    </citation>
    <scope>NUCLEOTIDE SEQUENCE [LARGE SCALE GENOMIC DNA]</scope>
    <source>
        <strain evidence="3">DSM 18323 / JCM 14033 / SH-6</strain>
    </source>
</reference>
<keyword evidence="2" id="KW-0489">Methyltransferase</keyword>
<dbReference type="eggNOG" id="arCOG01402">
    <property type="taxonomic scope" value="Archaea"/>
</dbReference>
<dbReference type="Gene3D" id="3.40.50.150">
    <property type="entry name" value="Vaccinia Virus protein VP39"/>
    <property type="match status" value="1"/>
</dbReference>
<evidence type="ECO:0000313" key="3">
    <source>
        <dbReference type="Proteomes" id="UP000006794"/>
    </source>
</evidence>
<dbReference type="PANTHER" id="PTHR34203">
    <property type="entry name" value="METHYLTRANSFERASE, FKBM FAMILY PROTEIN"/>
    <property type="match status" value="1"/>
</dbReference>
<keyword evidence="3" id="KW-1185">Reference proteome</keyword>